<protein>
    <submittedName>
        <fullName evidence="2">Uncharacterized protein</fullName>
    </submittedName>
</protein>
<dbReference type="RefSeq" id="WP_359776394.1">
    <property type="nucleotide sequence ID" value="NZ_JBEYRR010000003.1"/>
</dbReference>
<evidence type="ECO:0000256" key="1">
    <source>
        <dbReference type="SAM" id="MobiDB-lite"/>
    </source>
</evidence>
<feature type="region of interest" description="Disordered" evidence="1">
    <location>
        <begin position="1"/>
        <end position="208"/>
    </location>
</feature>
<feature type="compositionally biased region" description="Basic and acidic residues" evidence="1">
    <location>
        <begin position="122"/>
        <end position="132"/>
    </location>
</feature>
<sequence length="208" mass="20937">MQPGAPRAGLPVDKVVDDVTGALRETPPPARWVPGPPPMPRPPLPGSGDGAGPGRDADPTPGARPAPTHTPLPEPAPEPASEPASEGGARDGDGFGPGREHRAERSAGPWAESSYAAVYGLPEHRADAHSGADEAVGEHGAGQAPLPSAPGGSLGNATAVDGNTSRHGDQHAAALDSRAPVRLLAGPGRPVGSAPIRDRHRDIPEFPG</sequence>
<proteinExistence type="predicted"/>
<accession>A0ABV3LNI4</accession>
<comment type="caution">
    <text evidence="2">The sequence shown here is derived from an EMBL/GenBank/DDBJ whole genome shotgun (WGS) entry which is preliminary data.</text>
</comment>
<feature type="compositionally biased region" description="Pro residues" evidence="1">
    <location>
        <begin position="26"/>
        <end position="45"/>
    </location>
</feature>
<feature type="compositionally biased region" description="Basic and acidic residues" evidence="1">
    <location>
        <begin position="196"/>
        <end position="208"/>
    </location>
</feature>
<dbReference type="EMBL" id="JBEYRS010000001">
    <property type="protein sequence ID" value="MEW2361029.1"/>
    <property type="molecule type" value="Genomic_DNA"/>
</dbReference>
<keyword evidence="3" id="KW-1185">Reference proteome</keyword>
<evidence type="ECO:0000313" key="2">
    <source>
        <dbReference type="EMBL" id="MEW2361029.1"/>
    </source>
</evidence>
<gene>
    <name evidence="2" type="ORF">AB0887_03495</name>
</gene>
<reference evidence="2 3" key="1">
    <citation type="submission" date="2024-06" db="EMBL/GenBank/DDBJ databases">
        <title>The Natural Products Discovery Center: Release of the First 8490 Sequenced Strains for Exploring Actinobacteria Biosynthetic Diversity.</title>
        <authorList>
            <person name="Kalkreuter E."/>
            <person name="Kautsar S.A."/>
            <person name="Yang D."/>
            <person name="Bader C.D."/>
            <person name="Teijaro C.N."/>
            <person name="Fluegel L."/>
            <person name="Davis C.M."/>
            <person name="Simpson J.R."/>
            <person name="Lauterbach L."/>
            <person name="Steele A.D."/>
            <person name="Gui C."/>
            <person name="Meng S."/>
            <person name="Li G."/>
            <person name="Viehrig K."/>
            <person name="Ye F."/>
            <person name="Su P."/>
            <person name="Kiefer A.F."/>
            <person name="Nichols A."/>
            <person name="Cepeda A.J."/>
            <person name="Yan W."/>
            <person name="Fan B."/>
            <person name="Jiang Y."/>
            <person name="Adhikari A."/>
            <person name="Zheng C.-J."/>
            <person name="Schuster L."/>
            <person name="Cowan T.M."/>
            <person name="Smanski M.J."/>
            <person name="Chevrette M.G."/>
            <person name="De Carvalho L.P.S."/>
            <person name="Shen B."/>
        </authorList>
    </citation>
    <scope>NUCLEOTIDE SEQUENCE [LARGE SCALE GENOMIC DNA]</scope>
    <source>
        <strain evidence="2 3">NPDC047833</strain>
    </source>
</reference>
<dbReference type="Proteomes" id="UP001553843">
    <property type="component" value="Unassembled WGS sequence"/>
</dbReference>
<organism evidence="2 3">
    <name type="scientific">Streptomyces huasconensis</name>
    <dbReference type="NCBI Taxonomy" id="1854574"/>
    <lineage>
        <taxon>Bacteria</taxon>
        <taxon>Bacillati</taxon>
        <taxon>Actinomycetota</taxon>
        <taxon>Actinomycetes</taxon>
        <taxon>Kitasatosporales</taxon>
        <taxon>Streptomycetaceae</taxon>
        <taxon>Streptomyces</taxon>
    </lineage>
</organism>
<name>A0ABV3LNI4_9ACTN</name>
<evidence type="ECO:0000313" key="3">
    <source>
        <dbReference type="Proteomes" id="UP001553843"/>
    </source>
</evidence>
<feature type="compositionally biased region" description="Pro residues" evidence="1">
    <location>
        <begin position="62"/>
        <end position="80"/>
    </location>
</feature>
<feature type="compositionally biased region" description="Basic and acidic residues" evidence="1">
    <location>
        <begin position="88"/>
        <end position="105"/>
    </location>
</feature>